<keyword evidence="5" id="KW-0805">Transcription regulation</keyword>
<comment type="subcellular location">
    <subcellularLocation>
        <location evidence="1">Nucleus</location>
    </subcellularLocation>
</comment>
<dbReference type="GO" id="GO:0008270">
    <property type="term" value="F:zinc ion binding"/>
    <property type="evidence" value="ECO:0007669"/>
    <property type="project" value="UniProtKB-KW"/>
</dbReference>
<keyword evidence="4" id="KW-0862">Zinc</keyword>
<dbReference type="InterPro" id="IPR008906">
    <property type="entry name" value="HATC_C_dom"/>
</dbReference>
<dbReference type="PANTHER" id="PTHR46481">
    <property type="entry name" value="ZINC FINGER BED DOMAIN-CONTAINING PROTEIN 4"/>
    <property type="match status" value="1"/>
</dbReference>
<dbReference type="Pfam" id="PF05699">
    <property type="entry name" value="Dimer_Tnp_hAT"/>
    <property type="match status" value="1"/>
</dbReference>
<dbReference type="SMART" id="SM00614">
    <property type="entry name" value="ZnF_BED"/>
    <property type="match status" value="1"/>
</dbReference>
<dbReference type="InterPro" id="IPR012337">
    <property type="entry name" value="RNaseH-like_sf"/>
</dbReference>
<dbReference type="GO" id="GO:0005634">
    <property type="term" value="C:nucleus"/>
    <property type="evidence" value="ECO:0007669"/>
    <property type="project" value="UniProtKB-SubCell"/>
</dbReference>
<keyword evidence="8" id="KW-0539">Nucleus</keyword>
<dbReference type="EMBL" id="CAJNOL010005129">
    <property type="protein sequence ID" value="CAF1600191.1"/>
    <property type="molecule type" value="Genomic_DNA"/>
</dbReference>
<evidence type="ECO:0000313" key="12">
    <source>
        <dbReference type="EMBL" id="CAF1600191.1"/>
    </source>
</evidence>
<evidence type="ECO:0000256" key="2">
    <source>
        <dbReference type="ARBA" id="ARBA00022723"/>
    </source>
</evidence>
<keyword evidence="6" id="KW-0238">DNA-binding</keyword>
<dbReference type="Gene3D" id="1.10.10.1070">
    <property type="entry name" value="Zinc finger, BED domain-containing"/>
    <property type="match status" value="1"/>
</dbReference>
<feature type="domain" description="HAT C-terminal dimerisation" evidence="10">
    <location>
        <begin position="565"/>
        <end position="607"/>
    </location>
</feature>
<feature type="non-terminal residue" evidence="12">
    <location>
        <position position="1"/>
    </location>
</feature>
<evidence type="ECO:0000313" key="13">
    <source>
        <dbReference type="Proteomes" id="UP000663870"/>
    </source>
</evidence>
<evidence type="ECO:0008006" key="14">
    <source>
        <dbReference type="Google" id="ProtNLM"/>
    </source>
</evidence>
<evidence type="ECO:0000256" key="5">
    <source>
        <dbReference type="ARBA" id="ARBA00023015"/>
    </source>
</evidence>
<gene>
    <name evidence="12" type="ORF">JXQ802_LOCUS48216</name>
    <name evidence="11" type="ORF">PYM288_LOCUS32231</name>
</gene>
<evidence type="ECO:0000256" key="4">
    <source>
        <dbReference type="ARBA" id="ARBA00022833"/>
    </source>
</evidence>
<keyword evidence="3" id="KW-0863">Zinc-finger</keyword>
<dbReference type="PANTHER" id="PTHR46481:SF10">
    <property type="entry name" value="ZINC FINGER BED DOMAIN-CONTAINING PROTEIN 39"/>
    <property type="match status" value="1"/>
</dbReference>
<dbReference type="Proteomes" id="UP000663854">
    <property type="component" value="Unassembled WGS sequence"/>
</dbReference>
<evidence type="ECO:0000256" key="6">
    <source>
        <dbReference type="ARBA" id="ARBA00023125"/>
    </source>
</evidence>
<evidence type="ECO:0000256" key="3">
    <source>
        <dbReference type="ARBA" id="ARBA00022771"/>
    </source>
</evidence>
<keyword evidence="2" id="KW-0479">Metal-binding</keyword>
<dbReference type="SUPFAM" id="SSF140996">
    <property type="entry name" value="Hermes dimerisation domain"/>
    <property type="match status" value="1"/>
</dbReference>
<organism evidence="12 13">
    <name type="scientific">Rotaria sordida</name>
    <dbReference type="NCBI Taxonomy" id="392033"/>
    <lineage>
        <taxon>Eukaryota</taxon>
        <taxon>Metazoa</taxon>
        <taxon>Spiralia</taxon>
        <taxon>Gnathifera</taxon>
        <taxon>Rotifera</taxon>
        <taxon>Eurotatoria</taxon>
        <taxon>Bdelloidea</taxon>
        <taxon>Philodinida</taxon>
        <taxon>Philodinidae</taxon>
        <taxon>Rotaria</taxon>
    </lineage>
</organism>
<dbReference type="InterPro" id="IPR052035">
    <property type="entry name" value="ZnF_BED_domain_contain"/>
</dbReference>
<sequence>MSTNNNQLDKKNIERLVSQNSTSISYIKPNESSKIEFSKYWNSFSQIYISNVKQDFIVCDHCKTILVYKSSTGSGCMINHLRFCQSKLKQANSSGEQQTINNYYKSTFSDKKQIPKDIKRAITTSCVQFVAEDGRAFHLLQGPGFVRLAKQLFDSGQRLPSSTNISIEDLLPTPSTKSRNIDKMYDYYREQLIKFCKSMDSYCAIVDFWCEPFTGCFPYEMENKRAPTIRTFIDDILKNFGLVLDQEKFVVIDNEPTMLCTFNTSCKRIGCSDHYINKQHQYTFTTKTIDEKSVSCDLAQGLFNNVKTLVSNTRRIHKQQNLSKQLVLYADTRFSGAFEMLNVFSSIFDESVQILDSKLSAIYSNIDKDLLVDICHFLFPFDTVLRALSDDKRPTIHRELPFKQYLINKSVIDENDDEAIKQVKSFLGKRLNEKWEITDQHLIAAVLHPNNKHLHKTPQFKDRALFLLKQEMCKHYDRSLSTSSSPVAVSPITSSTSSISCSPSTSSISCSPSISSILCSSSTLSSSLTSITKSVRLDARDILLREAFDKPPSPSVTDMNDIDKEFENYLASTLVMEGDENDDILSFWRQHKQTFPLIASIARDILA</sequence>
<reference evidence="12" key="1">
    <citation type="submission" date="2021-02" db="EMBL/GenBank/DDBJ databases">
        <authorList>
            <person name="Nowell W R."/>
        </authorList>
    </citation>
    <scope>NUCLEOTIDE SEQUENCE</scope>
</reference>
<dbReference type="GO" id="GO:0003677">
    <property type="term" value="F:DNA binding"/>
    <property type="evidence" value="ECO:0007669"/>
    <property type="project" value="UniProtKB-KW"/>
</dbReference>
<evidence type="ECO:0000256" key="8">
    <source>
        <dbReference type="ARBA" id="ARBA00023242"/>
    </source>
</evidence>
<evidence type="ECO:0000259" key="9">
    <source>
        <dbReference type="Pfam" id="PF02892"/>
    </source>
</evidence>
<accession>A0A816ASD8</accession>
<proteinExistence type="predicted"/>
<comment type="caution">
    <text evidence="12">The sequence shown here is derived from an EMBL/GenBank/DDBJ whole genome shotgun (WGS) entry which is preliminary data.</text>
</comment>
<dbReference type="Proteomes" id="UP000663870">
    <property type="component" value="Unassembled WGS sequence"/>
</dbReference>
<dbReference type="EMBL" id="CAJNOH010003763">
    <property type="protein sequence ID" value="CAF1347882.1"/>
    <property type="molecule type" value="Genomic_DNA"/>
</dbReference>
<name>A0A816ASD8_9BILA</name>
<dbReference type="InterPro" id="IPR003656">
    <property type="entry name" value="Znf_BED"/>
</dbReference>
<dbReference type="AlphaFoldDB" id="A0A816ASD8"/>
<evidence type="ECO:0000313" key="11">
    <source>
        <dbReference type="EMBL" id="CAF1347882.1"/>
    </source>
</evidence>
<dbReference type="GO" id="GO:0046983">
    <property type="term" value="F:protein dimerization activity"/>
    <property type="evidence" value="ECO:0007669"/>
    <property type="project" value="InterPro"/>
</dbReference>
<evidence type="ECO:0000256" key="7">
    <source>
        <dbReference type="ARBA" id="ARBA00023163"/>
    </source>
</evidence>
<dbReference type="SUPFAM" id="SSF53098">
    <property type="entry name" value="Ribonuclease H-like"/>
    <property type="match status" value="1"/>
</dbReference>
<keyword evidence="7" id="KW-0804">Transcription</keyword>
<feature type="domain" description="BED-type" evidence="9">
    <location>
        <begin position="38"/>
        <end position="82"/>
    </location>
</feature>
<dbReference type="Pfam" id="PF02892">
    <property type="entry name" value="zf-BED"/>
    <property type="match status" value="1"/>
</dbReference>
<evidence type="ECO:0000259" key="10">
    <source>
        <dbReference type="Pfam" id="PF05699"/>
    </source>
</evidence>
<evidence type="ECO:0000256" key="1">
    <source>
        <dbReference type="ARBA" id="ARBA00004123"/>
    </source>
</evidence>
<keyword evidence="13" id="KW-1185">Reference proteome</keyword>
<protein>
    <recommendedName>
        <fullName evidence="14">BED-type domain-containing protein</fullName>
    </recommendedName>
</protein>